<keyword evidence="7 11" id="KW-1133">Transmembrane helix</keyword>
<protein>
    <submittedName>
        <fullName evidence="14">Glycine receptor subunit alpha-3</fullName>
    </submittedName>
</protein>
<dbReference type="GO" id="GO:0005230">
    <property type="term" value="F:extracellular ligand-gated monoatomic ion channel activity"/>
    <property type="evidence" value="ECO:0007669"/>
    <property type="project" value="InterPro"/>
</dbReference>
<dbReference type="InterPro" id="IPR006029">
    <property type="entry name" value="Neurotrans-gated_channel_TM"/>
</dbReference>
<evidence type="ECO:0000256" key="8">
    <source>
        <dbReference type="ARBA" id="ARBA00023065"/>
    </source>
</evidence>
<reference evidence="14 15" key="1">
    <citation type="submission" date="2023-11" db="EMBL/GenBank/DDBJ databases">
        <title>Halocaridina rubra genome assembly.</title>
        <authorList>
            <person name="Smith C."/>
        </authorList>
    </citation>
    <scope>NUCLEOTIDE SEQUENCE [LARGE SCALE GENOMIC DNA]</scope>
    <source>
        <strain evidence="14">EP-1</strain>
        <tissue evidence="14">Whole</tissue>
    </source>
</reference>
<evidence type="ECO:0000256" key="2">
    <source>
        <dbReference type="ARBA" id="ARBA00004236"/>
    </source>
</evidence>
<dbReference type="Proteomes" id="UP001381693">
    <property type="component" value="Unassembled WGS sequence"/>
</dbReference>
<keyword evidence="14" id="KW-0675">Receptor</keyword>
<evidence type="ECO:0000256" key="7">
    <source>
        <dbReference type="ARBA" id="ARBA00022989"/>
    </source>
</evidence>
<evidence type="ECO:0000256" key="4">
    <source>
        <dbReference type="ARBA" id="ARBA00022475"/>
    </source>
</evidence>
<evidence type="ECO:0000259" key="13">
    <source>
        <dbReference type="Pfam" id="PF02932"/>
    </source>
</evidence>
<name>A0AAN9AB56_HALRR</name>
<feature type="domain" description="Neurotransmitter-gated ion-channel transmembrane" evidence="13">
    <location>
        <begin position="248"/>
        <end position="326"/>
    </location>
</feature>
<dbReference type="InterPro" id="IPR006202">
    <property type="entry name" value="Neur_chan_lig-bd"/>
</dbReference>
<dbReference type="Pfam" id="PF02931">
    <property type="entry name" value="Neur_chan_LBD"/>
    <property type="match status" value="1"/>
</dbReference>
<dbReference type="GO" id="GO:0005254">
    <property type="term" value="F:chloride channel activity"/>
    <property type="evidence" value="ECO:0007669"/>
    <property type="project" value="UniProtKB-ARBA"/>
</dbReference>
<keyword evidence="5 11" id="KW-0812">Transmembrane</keyword>
<keyword evidence="10" id="KW-0407">Ion channel</keyword>
<dbReference type="GO" id="GO:0004888">
    <property type="term" value="F:transmembrane signaling receptor activity"/>
    <property type="evidence" value="ECO:0007669"/>
    <property type="project" value="InterPro"/>
</dbReference>
<dbReference type="SUPFAM" id="SSF90112">
    <property type="entry name" value="Neurotransmitter-gated ion-channel transmembrane pore"/>
    <property type="match status" value="1"/>
</dbReference>
<dbReference type="AlphaFoldDB" id="A0AAN9AB56"/>
<keyword evidence="4" id="KW-1003">Cell membrane</keyword>
<dbReference type="PRINTS" id="PR00253">
    <property type="entry name" value="GABAARECEPTR"/>
</dbReference>
<evidence type="ECO:0000256" key="11">
    <source>
        <dbReference type="SAM" id="Phobius"/>
    </source>
</evidence>
<dbReference type="InterPro" id="IPR038050">
    <property type="entry name" value="Neuro_actylchol_rec"/>
</dbReference>
<dbReference type="InterPro" id="IPR036734">
    <property type="entry name" value="Neur_chan_lig-bd_sf"/>
</dbReference>
<evidence type="ECO:0000256" key="10">
    <source>
        <dbReference type="ARBA" id="ARBA00023303"/>
    </source>
</evidence>
<gene>
    <name evidence="14" type="primary">GLRA3_3</name>
    <name evidence="14" type="ORF">SK128_014225</name>
</gene>
<keyword evidence="8" id="KW-0406">Ion transport</keyword>
<dbReference type="PROSITE" id="PS00236">
    <property type="entry name" value="NEUROTR_ION_CHANNEL"/>
    <property type="match status" value="1"/>
</dbReference>
<evidence type="ECO:0000313" key="14">
    <source>
        <dbReference type="EMBL" id="KAK7077287.1"/>
    </source>
</evidence>
<evidence type="ECO:0000259" key="12">
    <source>
        <dbReference type="Pfam" id="PF02931"/>
    </source>
</evidence>
<keyword evidence="6" id="KW-0732">Signal</keyword>
<dbReference type="SUPFAM" id="SSF63712">
    <property type="entry name" value="Nicotinic receptor ligand binding domain-like"/>
    <property type="match status" value="1"/>
</dbReference>
<evidence type="ECO:0000256" key="6">
    <source>
        <dbReference type="ARBA" id="ARBA00022729"/>
    </source>
</evidence>
<organism evidence="14 15">
    <name type="scientific">Halocaridina rubra</name>
    <name type="common">Hawaiian red shrimp</name>
    <dbReference type="NCBI Taxonomy" id="373956"/>
    <lineage>
        <taxon>Eukaryota</taxon>
        <taxon>Metazoa</taxon>
        <taxon>Ecdysozoa</taxon>
        <taxon>Arthropoda</taxon>
        <taxon>Crustacea</taxon>
        <taxon>Multicrustacea</taxon>
        <taxon>Malacostraca</taxon>
        <taxon>Eumalacostraca</taxon>
        <taxon>Eucarida</taxon>
        <taxon>Decapoda</taxon>
        <taxon>Pleocyemata</taxon>
        <taxon>Caridea</taxon>
        <taxon>Atyoidea</taxon>
        <taxon>Atyidae</taxon>
        <taxon>Halocaridina</taxon>
    </lineage>
</organism>
<dbReference type="Gene3D" id="2.70.170.10">
    <property type="entry name" value="Neurotransmitter-gated ion-channel ligand-binding domain"/>
    <property type="match status" value="1"/>
</dbReference>
<evidence type="ECO:0000256" key="3">
    <source>
        <dbReference type="ARBA" id="ARBA00022448"/>
    </source>
</evidence>
<keyword evidence="9 11" id="KW-0472">Membrane</keyword>
<accession>A0AAN9AB56</accession>
<proteinExistence type="predicted"/>
<evidence type="ECO:0000256" key="9">
    <source>
        <dbReference type="ARBA" id="ARBA00023136"/>
    </source>
</evidence>
<dbReference type="InterPro" id="IPR018000">
    <property type="entry name" value="Neurotransmitter_ion_chnl_CS"/>
</dbReference>
<feature type="transmembrane region" description="Helical" evidence="11">
    <location>
        <begin position="303"/>
        <end position="325"/>
    </location>
</feature>
<feature type="domain" description="Neurotransmitter-gated ion-channel ligand-binding" evidence="12">
    <location>
        <begin position="30"/>
        <end position="239"/>
    </location>
</feature>
<dbReference type="InterPro" id="IPR006201">
    <property type="entry name" value="Neur_channel"/>
</dbReference>
<dbReference type="InterPro" id="IPR036719">
    <property type="entry name" value="Neuro-gated_channel_TM_sf"/>
</dbReference>
<dbReference type="GO" id="GO:0099095">
    <property type="term" value="F:ligand-gated monoatomic anion channel activity"/>
    <property type="evidence" value="ECO:0007669"/>
    <property type="project" value="UniProtKB-ARBA"/>
</dbReference>
<keyword evidence="3" id="KW-0813">Transport</keyword>
<feature type="transmembrane region" description="Helical" evidence="11">
    <location>
        <begin position="270"/>
        <end position="291"/>
    </location>
</feature>
<feature type="transmembrane region" description="Helical" evidence="11">
    <location>
        <begin position="244"/>
        <end position="264"/>
    </location>
</feature>
<evidence type="ECO:0000256" key="1">
    <source>
        <dbReference type="ARBA" id="ARBA00004141"/>
    </source>
</evidence>
<dbReference type="EMBL" id="JAXCGZ010009443">
    <property type="protein sequence ID" value="KAK7077287.1"/>
    <property type="molecule type" value="Genomic_DNA"/>
</dbReference>
<comment type="subcellular location">
    <subcellularLocation>
        <location evidence="2">Cell membrane</location>
    </subcellularLocation>
    <subcellularLocation>
        <location evidence="1">Membrane</location>
        <topology evidence="1">Multi-pass membrane protein</topology>
    </subcellularLocation>
</comment>
<evidence type="ECO:0000313" key="15">
    <source>
        <dbReference type="Proteomes" id="UP001381693"/>
    </source>
</evidence>
<comment type="caution">
    <text evidence="14">The sequence shown here is derived from an EMBL/GenBank/DDBJ whole genome shotgun (WGS) entry which is preliminary data.</text>
</comment>
<dbReference type="GO" id="GO:0005886">
    <property type="term" value="C:plasma membrane"/>
    <property type="evidence" value="ECO:0007669"/>
    <property type="project" value="UniProtKB-SubCell"/>
</dbReference>
<sequence length="327" mass="37700">MSLMILWRKEFIEVVILCSIIVSTYSLNLIPEGYDPHIRPNGPDGEPVVVGISLVINSINEVDEREMSIVLEVYIRVAWHDPRLVIPPNLYNDSDCEDIPLNNEIIEDLHLWLPDPTIERVQDMHSAKLLQGFSGVRLSRDAKIMWGKWFLINLRCAMFFHNFPFDMQTCHLDISSYFYGTSDMLFTWEGNGIHASPDIPKLLSNYIFTFHQENVTSCYSVNYINDQYPCLKSVMTFTRRYRSYMMGVYFPSFIFVIVAWASFFWPPDAIPARTVLLITTLLATISLYAGVQQITPPTNYTRAIDNWFFACIVAIASALFQYAVILQ</sequence>
<keyword evidence="15" id="KW-1185">Reference proteome</keyword>
<dbReference type="Pfam" id="PF02932">
    <property type="entry name" value="Neur_chan_memb"/>
    <property type="match status" value="1"/>
</dbReference>
<dbReference type="InterPro" id="IPR006028">
    <property type="entry name" value="GABAA/Glycine_rcpt"/>
</dbReference>
<evidence type="ECO:0000256" key="5">
    <source>
        <dbReference type="ARBA" id="ARBA00022692"/>
    </source>
</evidence>
<dbReference type="Gene3D" id="1.20.58.390">
    <property type="entry name" value="Neurotransmitter-gated ion-channel transmembrane domain"/>
    <property type="match status" value="1"/>
</dbReference>
<dbReference type="PANTHER" id="PTHR18945">
    <property type="entry name" value="NEUROTRANSMITTER GATED ION CHANNEL"/>
    <property type="match status" value="1"/>
</dbReference>